<dbReference type="EMBL" id="WPCU01000010">
    <property type="protein sequence ID" value="MVA77625.1"/>
    <property type="molecule type" value="Genomic_DNA"/>
</dbReference>
<dbReference type="AlphaFoldDB" id="A0A6A9V203"/>
<name>A0A6A9V203_9ACTN</name>
<organism evidence="2 3">
    <name type="scientific">Auraticoccus cholistanensis</name>
    <dbReference type="NCBI Taxonomy" id="2656650"/>
    <lineage>
        <taxon>Bacteria</taxon>
        <taxon>Bacillati</taxon>
        <taxon>Actinomycetota</taxon>
        <taxon>Actinomycetes</taxon>
        <taxon>Propionibacteriales</taxon>
        <taxon>Propionibacteriaceae</taxon>
        <taxon>Auraticoccus</taxon>
    </lineage>
</organism>
<comment type="caution">
    <text evidence="2">The sequence shown here is derived from an EMBL/GenBank/DDBJ whole genome shotgun (WGS) entry which is preliminary data.</text>
</comment>
<dbReference type="Proteomes" id="UP000435304">
    <property type="component" value="Unassembled WGS sequence"/>
</dbReference>
<evidence type="ECO:0000256" key="1">
    <source>
        <dbReference type="SAM" id="Phobius"/>
    </source>
</evidence>
<dbReference type="Pfam" id="PF14017">
    <property type="entry name" value="DUF4233"/>
    <property type="match status" value="1"/>
</dbReference>
<evidence type="ECO:0000313" key="3">
    <source>
        <dbReference type="Proteomes" id="UP000435304"/>
    </source>
</evidence>
<keyword evidence="1" id="KW-1133">Transmembrane helix</keyword>
<dbReference type="InterPro" id="IPR025327">
    <property type="entry name" value="DUF4233"/>
</dbReference>
<feature type="transmembrane region" description="Helical" evidence="1">
    <location>
        <begin position="6"/>
        <end position="26"/>
    </location>
</feature>
<reference evidence="2 3" key="1">
    <citation type="submission" date="2019-12" db="EMBL/GenBank/DDBJ databases">
        <title>Auraticoccus cholistani sp. nov., an actinomycete isolated from soil of Cholistan desert.</title>
        <authorList>
            <person name="Cheema M.T."/>
        </authorList>
    </citation>
    <scope>NUCLEOTIDE SEQUENCE [LARGE SCALE GENOMIC DNA]</scope>
    <source>
        <strain evidence="2 3">F435</strain>
    </source>
</reference>
<keyword evidence="3" id="KW-1185">Reference proteome</keyword>
<accession>A0A6A9V203</accession>
<keyword evidence="1" id="KW-0472">Membrane</keyword>
<evidence type="ECO:0000313" key="2">
    <source>
        <dbReference type="EMBL" id="MVA77625.1"/>
    </source>
</evidence>
<protein>
    <submittedName>
        <fullName evidence="2">DUF4233 domain-containing protein</fullName>
    </submittedName>
</protein>
<keyword evidence="1" id="KW-0812">Transmembrane</keyword>
<feature type="transmembrane region" description="Helical" evidence="1">
    <location>
        <begin position="73"/>
        <end position="96"/>
    </location>
</feature>
<feature type="transmembrane region" description="Helical" evidence="1">
    <location>
        <begin position="33"/>
        <end position="53"/>
    </location>
</feature>
<proteinExistence type="predicted"/>
<sequence>MTKVLVAVVAFEVVVFGLAVFVMLQVSSVPVQVAVPVCAAAALLAVVSAGTMRRPLGQWLGWLCQLVGLAMGLLTPAMFIMGGLFALLWVATFVLGRRLDAQADGRAGA</sequence>
<gene>
    <name evidence="2" type="ORF">GC722_16610</name>
</gene>